<dbReference type="EMBL" id="PSNX01000010">
    <property type="protein sequence ID" value="PPE65883.1"/>
    <property type="molecule type" value="Genomic_DNA"/>
</dbReference>
<dbReference type="InterPro" id="IPR017740">
    <property type="entry name" value="TssA-like"/>
</dbReference>
<dbReference type="AlphaFoldDB" id="A0A2S5ST41"/>
<evidence type="ECO:0000313" key="3">
    <source>
        <dbReference type="Proteomes" id="UP000238605"/>
    </source>
</evidence>
<dbReference type="Pfam" id="PF06812">
    <property type="entry name" value="ImpA_N"/>
    <property type="match status" value="1"/>
</dbReference>
<dbReference type="Proteomes" id="UP000238605">
    <property type="component" value="Unassembled WGS sequence"/>
</dbReference>
<protein>
    <submittedName>
        <fullName evidence="2">Type VI secretion system protein TssA</fullName>
    </submittedName>
</protein>
<feature type="domain" description="ImpA N-terminal" evidence="1">
    <location>
        <begin position="6"/>
        <end position="128"/>
    </location>
</feature>
<dbReference type="PANTHER" id="PTHR37951:SF1">
    <property type="entry name" value="TYPE VI SECRETION SYSTEM COMPONENT TSSA1"/>
    <property type="match status" value="1"/>
</dbReference>
<reference evidence="2 3" key="1">
    <citation type="submission" date="2018-02" db="EMBL/GenBank/DDBJ databases">
        <title>Reclassifiation of [Polyangium] brachysporum DSM 7029 as Guopingzhaonella breviflexa gen. nov., sp. nov., a member of the family Comamonadaceae.</title>
        <authorList>
            <person name="Tang B."/>
        </authorList>
    </citation>
    <scope>NUCLEOTIDE SEQUENCE [LARGE SCALE GENOMIC DNA]</scope>
    <source>
        <strain evidence="2 3">BCRC 80649</strain>
    </source>
</reference>
<proteinExistence type="predicted"/>
<name>A0A2S5ST41_9BURK</name>
<gene>
    <name evidence="2" type="primary">tssA</name>
    <name evidence="2" type="ORF">C1704_11275</name>
</gene>
<keyword evidence="3" id="KW-1185">Reference proteome</keyword>
<dbReference type="RefSeq" id="WP_104302831.1">
    <property type="nucleotide sequence ID" value="NZ_PSNX01000010.1"/>
</dbReference>
<sequence>MDASLLAPLSETHPCGDDLSFSGHFDAIREMRREDDPSLDQGAWVTTLKVADWPGVEALCAQLLRERSKDLRLAMWWTEAAAMQRGYAGLADGLALCASMCELHWEHLHPLPEDGDASQRIGNLAWLLNRVVALSASLPINAARHTLRDLAAARQLQQQMERRPEEASQAAEGRLTLEQVQRAVRETPAEQLLGAVSSIRRCLEQLEVLQRICDAQLGDEGPSFAAAREALDAAADDMTRLCRSVGLHGETAEQEKVEEAVATAAPPKAAAPAAHGLHSREQALQQLREVAAFFRRTEPHSPVAYLADKAARWGNMPLHQWLQTVLKDPGALAHVDELLGVEREHPGS</sequence>
<evidence type="ECO:0000313" key="2">
    <source>
        <dbReference type="EMBL" id="PPE65883.1"/>
    </source>
</evidence>
<comment type="caution">
    <text evidence="2">The sequence shown here is derived from an EMBL/GenBank/DDBJ whole genome shotgun (WGS) entry which is preliminary data.</text>
</comment>
<dbReference type="NCBIfam" id="TIGR03363">
    <property type="entry name" value="VI_chp_8"/>
    <property type="match status" value="1"/>
</dbReference>
<dbReference type="PANTHER" id="PTHR37951">
    <property type="entry name" value="CYTOPLASMIC PROTEIN-RELATED"/>
    <property type="match status" value="1"/>
</dbReference>
<dbReference type="InterPro" id="IPR010657">
    <property type="entry name" value="ImpA_N"/>
</dbReference>
<organism evidence="2 3">
    <name type="scientific">Caldimonas caldifontis</name>
    <dbReference type="NCBI Taxonomy" id="1452508"/>
    <lineage>
        <taxon>Bacteria</taxon>
        <taxon>Pseudomonadati</taxon>
        <taxon>Pseudomonadota</taxon>
        <taxon>Betaproteobacteria</taxon>
        <taxon>Burkholderiales</taxon>
        <taxon>Sphaerotilaceae</taxon>
        <taxon>Caldimonas</taxon>
    </lineage>
</organism>
<dbReference type="OrthoDB" id="9771118at2"/>
<evidence type="ECO:0000259" key="1">
    <source>
        <dbReference type="Pfam" id="PF06812"/>
    </source>
</evidence>
<accession>A0A2S5ST41</accession>